<evidence type="ECO:0000313" key="2">
    <source>
        <dbReference type="Proteomes" id="UP000001020"/>
    </source>
</evidence>
<accession>F2GJF0</accession>
<dbReference type="AlphaFoldDB" id="Q7D7Z4"/>
<accession>Q7D7Z4</accession>
<reference evidence="1 2" key="1">
    <citation type="journal article" date="2002" name="J. Bacteriol.">
        <title>Whole-genome comparison of Mycobacterium tuberculosis clinical and laboratory strains.</title>
        <authorList>
            <person name="Fleischmann R.D."/>
            <person name="Alland D."/>
            <person name="Eisen J.A."/>
            <person name="Carpenter L."/>
            <person name="White O."/>
            <person name="Peterson J."/>
            <person name="DeBoy R."/>
            <person name="Dodson R."/>
            <person name="Gwinn M."/>
            <person name="Haft D."/>
            <person name="Hickey E."/>
            <person name="Kolonay J.F."/>
            <person name="Nelson W.C."/>
            <person name="Umayam L.A."/>
            <person name="Ermolaeva M."/>
            <person name="Salzberg S.L."/>
            <person name="Delcher A."/>
            <person name="Utterback T."/>
            <person name="Weidman J."/>
            <person name="Khouri H."/>
            <person name="Gill J."/>
            <person name="Mikula A."/>
            <person name="Bishai W."/>
            <person name="Jacobs Jr W.R.Jr."/>
            <person name="Venter J.C."/>
            <person name="Fraser C.M."/>
        </authorList>
    </citation>
    <scope>NUCLEOTIDE SEQUENCE [LARGE SCALE GENOMIC DNA]</scope>
    <source>
        <strain evidence="2">CDC 1551 / Oshkosh</strain>
    </source>
</reference>
<proteinExistence type="predicted"/>
<name>Q7D7Z4_MYCTO</name>
<dbReference type="HOGENOM" id="CLU_116682_0_0_11"/>
<sequence>MGKDRGGIGTREFDRSGGDMRVSLFLSDAAQADAQSGKVHALGLGWRQCQTPTPPFALVLFLDIDWDETNKQHQLKCQLLTADGDPVVVPGPHGPQRILFEAAAEAGRAPGAIHGTSVRMPLTLNIPAGIPLEPGIYEWRVEVEGYERATAVEAFIVAGGGHPPASCG</sequence>
<keyword evidence="2" id="KW-1185">Reference proteome</keyword>
<dbReference type="KEGG" id="mtc:MT1828"/>
<dbReference type="InterPro" id="IPR054221">
    <property type="entry name" value="DUF6941"/>
</dbReference>
<dbReference type="EMBL" id="AE000516">
    <property type="protein sequence ID" value="AAK46098.1"/>
    <property type="molecule type" value="Genomic_DNA"/>
</dbReference>
<dbReference type="Proteomes" id="UP000001020">
    <property type="component" value="Chromosome"/>
</dbReference>
<protein>
    <submittedName>
        <fullName evidence="1">Uncharacterized protein</fullName>
    </submittedName>
</protein>
<gene>
    <name evidence="1" type="ordered locus">MT1828</name>
</gene>
<organism evidence="1 2">
    <name type="scientific">Mycobacterium tuberculosis (strain CDC 1551 / Oshkosh)</name>
    <dbReference type="NCBI Taxonomy" id="83331"/>
    <lineage>
        <taxon>Bacteria</taxon>
        <taxon>Bacillati</taxon>
        <taxon>Actinomycetota</taxon>
        <taxon>Actinomycetes</taxon>
        <taxon>Mycobacteriales</taxon>
        <taxon>Mycobacteriaceae</taxon>
        <taxon>Mycobacterium</taxon>
        <taxon>Mycobacterium tuberculosis complex</taxon>
    </lineage>
</organism>
<evidence type="ECO:0000313" key="1">
    <source>
        <dbReference type="EMBL" id="AAK46098.1"/>
    </source>
</evidence>
<dbReference type="Pfam" id="PF22091">
    <property type="entry name" value="DUF6941"/>
    <property type="match status" value="1"/>
</dbReference>